<feature type="domain" description="UDP-N-acetylglucosamine 2-epimerase" evidence="1">
    <location>
        <begin position="23"/>
        <end position="367"/>
    </location>
</feature>
<dbReference type="Gene3D" id="3.40.50.2000">
    <property type="entry name" value="Glycogen Phosphorylase B"/>
    <property type="match status" value="2"/>
</dbReference>
<name>A0A172X0R4_HAFAL</name>
<dbReference type="InterPro" id="IPR003331">
    <property type="entry name" value="UDP_GlcNAc_Epimerase_2_dom"/>
</dbReference>
<evidence type="ECO:0000259" key="1">
    <source>
        <dbReference type="Pfam" id="PF02350"/>
    </source>
</evidence>
<dbReference type="PANTHER" id="PTHR43174:SF3">
    <property type="entry name" value="UDP-N-ACETYLGLUCOSAMINE 2-EPIMERASE"/>
    <property type="match status" value="1"/>
</dbReference>
<dbReference type="Pfam" id="PF02350">
    <property type="entry name" value="Epimerase_2"/>
    <property type="match status" value="1"/>
</dbReference>
<dbReference type="EMBL" id="KX117096">
    <property type="protein sequence ID" value="ANF30192.1"/>
    <property type="molecule type" value="Genomic_DNA"/>
</dbReference>
<dbReference type="GO" id="GO:0006047">
    <property type="term" value="P:UDP-N-acetylglucosamine metabolic process"/>
    <property type="evidence" value="ECO:0007669"/>
    <property type="project" value="InterPro"/>
</dbReference>
<protein>
    <submittedName>
        <fullName evidence="2">Polysialic acid biosynthesis protein P7</fullName>
    </submittedName>
</protein>
<dbReference type="PANTHER" id="PTHR43174">
    <property type="entry name" value="UDP-N-ACETYLGLUCOSAMINE 2-EPIMERASE"/>
    <property type="match status" value="1"/>
</dbReference>
<gene>
    <name evidence="2" type="primary">neuC</name>
</gene>
<dbReference type="InterPro" id="IPR020004">
    <property type="entry name" value="UDP-GlcNAc_Epase"/>
</dbReference>
<accession>A0A172X0R4</accession>
<sequence length="387" mass="43607">MKKIVYVTGSRAEYGIMKNLLLALDKESGIDLTIVATGMHCEKKYGETYKIIEKDGLSISRLIPIDINTENNAAILKSMSICQLEFGKFFEKNKFDAVILLGDRYEIFSVAIAAAMNNLPIIHIHGGEKTLGNYDEFIRHSITKMSKLHLASTEIYRQRIIQLGEKPSTVFYVGAMGAENALSMSLPNKSELIKRFGEMTKPYFMVVYHPETLSDQAPELQFDNLLTALANYTHKYDFIFIGSNSDTGSDKITKRTLDFCEKYSSKYLVSVTVEDYLALNKYSKGLIGNSSSGLIEIPSFKIPTINIGNRQAGRVRGRSVIDVPCDTAKILEAIELSQQKEFECILKSDNNPYYKKDSMRKSLDIIKIFLSSNFGEGVKDFYDLKLN</sequence>
<proteinExistence type="predicted"/>
<dbReference type="InterPro" id="IPR029767">
    <property type="entry name" value="WecB-like"/>
</dbReference>
<dbReference type="CDD" id="cd03786">
    <property type="entry name" value="GTB_UDP-GlcNAc_2-Epimerase"/>
    <property type="match status" value="1"/>
</dbReference>
<dbReference type="NCBIfam" id="TIGR03568">
    <property type="entry name" value="NeuC_NnaA"/>
    <property type="match status" value="1"/>
</dbReference>
<evidence type="ECO:0000313" key="2">
    <source>
        <dbReference type="EMBL" id="ANF30192.1"/>
    </source>
</evidence>
<dbReference type="SUPFAM" id="SSF53756">
    <property type="entry name" value="UDP-Glycosyltransferase/glycogen phosphorylase"/>
    <property type="match status" value="1"/>
</dbReference>
<organism evidence="2">
    <name type="scientific">Hafnia alvei</name>
    <dbReference type="NCBI Taxonomy" id="569"/>
    <lineage>
        <taxon>Bacteria</taxon>
        <taxon>Pseudomonadati</taxon>
        <taxon>Pseudomonadota</taxon>
        <taxon>Gammaproteobacteria</taxon>
        <taxon>Enterobacterales</taxon>
        <taxon>Hafniaceae</taxon>
        <taxon>Hafnia</taxon>
    </lineage>
</organism>
<reference evidence="2" key="1">
    <citation type="journal article" date="2016" name="PLoS ONE">
        <title>Genetic Diversity of O-Antigens in Hafnia alvei and the Development of a Suspension Array for Serotype Detection.</title>
        <authorList>
            <person name="Duan Z."/>
            <person name="Niedziela T."/>
            <person name="Lugowski C."/>
            <person name="Cao B."/>
            <person name="Wang T."/>
            <person name="Xu L."/>
            <person name="Yang B."/>
            <person name="Liu B."/>
            <person name="Wang L."/>
        </authorList>
    </citation>
    <scope>NUCLEOTIDE SEQUENCE</scope>
    <source>
        <strain evidence="2">PCM1223</strain>
    </source>
</reference>
<dbReference type="AlphaFoldDB" id="A0A172X0R4"/>
<dbReference type="GO" id="GO:0004553">
    <property type="term" value="F:hydrolase activity, hydrolyzing O-glycosyl compounds"/>
    <property type="evidence" value="ECO:0007669"/>
    <property type="project" value="InterPro"/>
</dbReference>